<evidence type="ECO:0000313" key="3">
    <source>
        <dbReference type="Proteomes" id="UP001168423"/>
    </source>
</evidence>
<sequence>MSLAERDGKSLGPSMTTALYHAARRLWEFWNEDEDEGEEGAPLSMCEGDSSPTPRPVEELPDTALMFG</sequence>
<accession>A0ABT8M5L4</accession>
<dbReference type="EMBL" id="VCYI01000023">
    <property type="protein sequence ID" value="MDN7013901.1"/>
    <property type="molecule type" value="Genomic_DNA"/>
</dbReference>
<gene>
    <name evidence="2" type="ORF">FGW20_12885</name>
</gene>
<dbReference type="RefSeq" id="WP_301678501.1">
    <property type="nucleotide sequence ID" value="NZ_VCYI01000023.1"/>
</dbReference>
<evidence type="ECO:0000313" key="2">
    <source>
        <dbReference type="EMBL" id="MDN7013901.1"/>
    </source>
</evidence>
<comment type="caution">
    <text evidence="2">The sequence shown here is derived from an EMBL/GenBank/DDBJ whole genome shotgun (WGS) entry which is preliminary data.</text>
</comment>
<keyword evidence="3" id="KW-1185">Reference proteome</keyword>
<dbReference type="Proteomes" id="UP001168423">
    <property type="component" value="Unassembled WGS sequence"/>
</dbReference>
<proteinExistence type="predicted"/>
<reference evidence="2" key="1">
    <citation type="submission" date="2019-05" db="EMBL/GenBank/DDBJ databases">
        <title>Isolation and characterization of methanogens from the cold seep sediment at Four-Way Closure Ridge.</title>
        <authorList>
            <person name="You Y.-T."/>
            <person name="Chen S.-C."/>
            <person name="Zhang W.-L."/>
            <person name="Lai M.-C."/>
        </authorList>
    </citation>
    <scope>NUCLEOTIDE SEQUENCE</scope>
    <source>
        <strain evidence="2">FWC-SCC3</strain>
    </source>
</reference>
<feature type="region of interest" description="Disordered" evidence="1">
    <location>
        <begin position="33"/>
        <end position="68"/>
    </location>
</feature>
<name>A0ABT8M5L4_9EURY</name>
<organism evidence="2 3">
    <name type="scientific">Methanoculleus methanifontis</name>
    <dbReference type="NCBI Taxonomy" id="2584086"/>
    <lineage>
        <taxon>Archaea</taxon>
        <taxon>Methanobacteriati</taxon>
        <taxon>Methanobacteriota</taxon>
        <taxon>Stenosarchaea group</taxon>
        <taxon>Methanomicrobia</taxon>
        <taxon>Methanomicrobiales</taxon>
        <taxon>Methanomicrobiaceae</taxon>
        <taxon>Methanoculleus</taxon>
    </lineage>
</organism>
<protein>
    <submittedName>
        <fullName evidence="2">Uncharacterized protein</fullName>
    </submittedName>
</protein>
<evidence type="ECO:0000256" key="1">
    <source>
        <dbReference type="SAM" id="MobiDB-lite"/>
    </source>
</evidence>